<reference evidence="2 3" key="1">
    <citation type="submission" date="2019-12" db="EMBL/GenBank/DDBJ databases">
        <authorList>
            <person name="Scholz U."/>
            <person name="Mascher M."/>
            <person name="Fiebig A."/>
        </authorList>
    </citation>
    <scope>NUCLEOTIDE SEQUENCE</scope>
</reference>
<feature type="compositionally biased region" description="Basic and acidic residues" evidence="1">
    <location>
        <begin position="249"/>
        <end position="265"/>
    </location>
</feature>
<evidence type="ECO:0000313" key="3">
    <source>
        <dbReference type="Proteomes" id="UP001189122"/>
    </source>
</evidence>
<feature type="region of interest" description="Disordered" evidence="1">
    <location>
        <begin position="158"/>
        <end position="274"/>
    </location>
</feature>
<evidence type="ECO:0000313" key="2">
    <source>
        <dbReference type="EMBL" id="CAA2615004.1"/>
    </source>
</evidence>
<proteinExistence type="predicted"/>
<feature type="region of interest" description="Disordered" evidence="1">
    <location>
        <begin position="106"/>
        <end position="135"/>
    </location>
</feature>
<name>A0A7I8IAL1_SPIIN</name>
<keyword evidence="3" id="KW-1185">Reference proteome</keyword>
<accession>A0A7I8IAL1</accession>
<organism evidence="2">
    <name type="scientific">Spirodela intermedia</name>
    <name type="common">Intermediate duckweed</name>
    <dbReference type="NCBI Taxonomy" id="51605"/>
    <lineage>
        <taxon>Eukaryota</taxon>
        <taxon>Viridiplantae</taxon>
        <taxon>Streptophyta</taxon>
        <taxon>Embryophyta</taxon>
        <taxon>Tracheophyta</taxon>
        <taxon>Spermatophyta</taxon>
        <taxon>Magnoliopsida</taxon>
        <taxon>Liliopsida</taxon>
        <taxon>Araceae</taxon>
        <taxon>Lemnoideae</taxon>
        <taxon>Spirodela</taxon>
    </lineage>
</organism>
<sequence>MPKSAVVVPAGADLGHAVLAEGEVGAGAAGVAEGAAADGVDAHQEGQHHHVQHRYLVPVPPHLLQHAGSAGIALVAQHRRLVAPPTRRRRREMADLDGGEIALHVVERGPGGDHGAGLGGDDAATEGEPAAGVGNAGTEPWVVVLEVVLAVDPAGDLGAAAAAGHGEPEDSEAEEDADEEEHDAEVEPERPRDVEAGADEAGQGDEEDDEADHQQRRLEEPLAGGAAAGHPEAPADDGDGRQHRQKVQVPDHRVAEPVIHPERRLSVPLPTLLH</sequence>
<protein>
    <submittedName>
        <fullName evidence="2">Uncharacterized protein</fullName>
    </submittedName>
</protein>
<feature type="compositionally biased region" description="Basic and acidic residues" evidence="1">
    <location>
        <begin position="185"/>
        <end position="195"/>
    </location>
</feature>
<feature type="compositionally biased region" description="Low complexity" evidence="1">
    <location>
        <begin position="221"/>
        <end position="232"/>
    </location>
</feature>
<dbReference type="EMBL" id="LR743588">
    <property type="protein sequence ID" value="CAA2615004.1"/>
    <property type="molecule type" value="Genomic_DNA"/>
</dbReference>
<evidence type="ECO:0000256" key="1">
    <source>
        <dbReference type="SAM" id="MobiDB-lite"/>
    </source>
</evidence>
<feature type="compositionally biased region" description="Acidic residues" evidence="1">
    <location>
        <begin position="196"/>
        <end position="211"/>
    </location>
</feature>
<gene>
    <name evidence="2" type="ORF">SI7747_01001367</name>
</gene>
<dbReference type="AlphaFoldDB" id="A0A7I8IAL1"/>
<feature type="compositionally biased region" description="Acidic residues" evidence="1">
    <location>
        <begin position="169"/>
        <end position="184"/>
    </location>
</feature>
<dbReference type="EMBL" id="CACRZD030000001">
    <property type="protein sequence ID" value="CAA6654777.1"/>
    <property type="molecule type" value="Genomic_DNA"/>
</dbReference>
<dbReference type="Proteomes" id="UP001189122">
    <property type="component" value="Unassembled WGS sequence"/>
</dbReference>